<dbReference type="Pfam" id="PF00635">
    <property type="entry name" value="Motile_Sperm"/>
    <property type="match status" value="1"/>
</dbReference>
<feature type="compositionally biased region" description="Basic and acidic residues" evidence="1">
    <location>
        <begin position="562"/>
        <end position="610"/>
    </location>
</feature>
<dbReference type="InterPro" id="IPR000535">
    <property type="entry name" value="MSP_dom"/>
</dbReference>
<name>A0A915DYT4_9BILA</name>
<organism evidence="3 4">
    <name type="scientific">Ditylenchus dipsaci</name>
    <dbReference type="NCBI Taxonomy" id="166011"/>
    <lineage>
        <taxon>Eukaryota</taxon>
        <taxon>Metazoa</taxon>
        <taxon>Ecdysozoa</taxon>
        <taxon>Nematoda</taxon>
        <taxon>Chromadorea</taxon>
        <taxon>Rhabditida</taxon>
        <taxon>Tylenchina</taxon>
        <taxon>Tylenchomorpha</taxon>
        <taxon>Sphaerularioidea</taxon>
        <taxon>Anguinidae</taxon>
        <taxon>Anguininae</taxon>
        <taxon>Ditylenchus</taxon>
    </lineage>
</organism>
<dbReference type="WBParaSite" id="jg24376">
    <property type="protein sequence ID" value="jg24376"/>
    <property type="gene ID" value="jg24376"/>
</dbReference>
<dbReference type="PROSITE" id="PS50202">
    <property type="entry name" value="MSP"/>
    <property type="match status" value="1"/>
</dbReference>
<dbReference type="Gene3D" id="2.60.40.10">
    <property type="entry name" value="Immunoglobulins"/>
    <property type="match status" value="1"/>
</dbReference>
<dbReference type="PANTHER" id="PTHR21513:SF19">
    <property type="entry name" value="MAJOR SPERM PROTEIN"/>
    <property type="match status" value="1"/>
</dbReference>
<feature type="domain" description="MSP" evidence="2">
    <location>
        <begin position="437"/>
        <end position="558"/>
    </location>
</feature>
<proteinExistence type="predicted"/>
<dbReference type="InterPro" id="IPR013783">
    <property type="entry name" value="Ig-like_fold"/>
</dbReference>
<sequence>MRIEEMHCVSKRVAEQEEELVDIEGPFLAEQDRLESEATVQNMDLEFDDPNVPGTSNQVRSVKMFTAVVNQDAENPPTDEVCEAIKELENSAAQVAPLSSSIPLPPNKTPAVLAFILQSPFDNNAKPAQTLSASQEPVLETIARKVVKNDIVEQETIPPVAQTERATPAQAPLISLPHQTTSAVESSDQNVFVCKVKTVKVLSTTSQKLIEKRATGNHNKIDLVERHTILPADLTVEDITSQQSLETPSLYDKEVESTMADAIPGTEAAVKSIVQKQSVSLPPPLCLSKITEIQSRNRKRKISSINDLKVSKRKKFDDIFDIDAVVEEISSTSGALVAVKPQRPVERVDRWPLKIALLANTICLQINFQALCQKKERTGLTQKMILPASSTLRLRSQLSNSHSILSAFADRCAYFLRSLVLRSVKISITFAKMPEFALQTEPSQQVCFTSEKLGEEPVNTVVKITNPTTKTVAWKVKCTSNEMFRIRPPVGMLGPQKNEDVKVIFNAGKTVPEDSKHYFVVYYISAKDDVSAKKPPRELWAENANTSPEGSRRLYVTFKKNGSKDAKKDEAKKDDVKKDEDKKEDKEEDKKAAEDDKKGSSKEKKDEGRTKRIRSLLITRKTIRRRRMPRKTLTNPLTKRRTAMLTTRKMMIRRR</sequence>
<feature type="region of interest" description="Disordered" evidence="1">
    <location>
        <begin position="561"/>
        <end position="633"/>
    </location>
</feature>
<protein>
    <submittedName>
        <fullName evidence="4">MSP domain-containing protein</fullName>
    </submittedName>
</protein>
<dbReference type="Proteomes" id="UP000887574">
    <property type="component" value="Unplaced"/>
</dbReference>
<dbReference type="InterPro" id="IPR008962">
    <property type="entry name" value="PapD-like_sf"/>
</dbReference>
<reference evidence="4" key="1">
    <citation type="submission" date="2022-11" db="UniProtKB">
        <authorList>
            <consortium name="WormBaseParasite"/>
        </authorList>
    </citation>
    <scope>IDENTIFICATION</scope>
</reference>
<keyword evidence="3" id="KW-1185">Reference proteome</keyword>
<dbReference type="AlphaFoldDB" id="A0A915DYT4"/>
<feature type="compositionally biased region" description="Basic residues" evidence="1">
    <location>
        <begin position="621"/>
        <end position="630"/>
    </location>
</feature>
<evidence type="ECO:0000259" key="2">
    <source>
        <dbReference type="PROSITE" id="PS50202"/>
    </source>
</evidence>
<accession>A0A915DYT4</accession>
<evidence type="ECO:0000313" key="4">
    <source>
        <dbReference type="WBParaSite" id="jg24376"/>
    </source>
</evidence>
<dbReference type="PANTHER" id="PTHR21513">
    <property type="entry name" value="MAJOR SPERM PROTEIN"/>
    <property type="match status" value="1"/>
</dbReference>
<evidence type="ECO:0000256" key="1">
    <source>
        <dbReference type="SAM" id="MobiDB-lite"/>
    </source>
</evidence>
<evidence type="ECO:0000313" key="3">
    <source>
        <dbReference type="Proteomes" id="UP000887574"/>
    </source>
</evidence>
<dbReference type="SUPFAM" id="SSF49354">
    <property type="entry name" value="PapD-like"/>
    <property type="match status" value="1"/>
</dbReference>